<dbReference type="PANTHER" id="PTHR36922:SF1">
    <property type="entry name" value="DUF1993 DOMAIN-CONTAINING PROTEIN"/>
    <property type="match status" value="1"/>
</dbReference>
<dbReference type="EMBL" id="JAJVDC020000431">
    <property type="protein sequence ID" value="KAL1614075.1"/>
    <property type="molecule type" value="Genomic_DNA"/>
</dbReference>
<comment type="caution">
    <text evidence="1">The sequence shown here is derived from an EMBL/GenBank/DDBJ whole genome shotgun (WGS) entry which is preliminary data.</text>
</comment>
<gene>
    <name evidence="1" type="ORF">SLS56_012190</name>
</gene>
<dbReference type="Gene3D" id="1.20.120.450">
    <property type="entry name" value="dinb family like domain"/>
    <property type="match status" value="1"/>
</dbReference>
<evidence type="ECO:0000313" key="2">
    <source>
        <dbReference type="Proteomes" id="UP001521116"/>
    </source>
</evidence>
<organism evidence="1 2">
    <name type="scientific">Neofusicoccum ribis</name>
    <dbReference type="NCBI Taxonomy" id="45134"/>
    <lineage>
        <taxon>Eukaryota</taxon>
        <taxon>Fungi</taxon>
        <taxon>Dikarya</taxon>
        <taxon>Ascomycota</taxon>
        <taxon>Pezizomycotina</taxon>
        <taxon>Dothideomycetes</taxon>
        <taxon>Dothideomycetes incertae sedis</taxon>
        <taxon>Botryosphaeriales</taxon>
        <taxon>Botryosphaeriaceae</taxon>
        <taxon>Neofusicoccum</taxon>
    </lineage>
</organism>
<reference evidence="1 2" key="1">
    <citation type="submission" date="2024-02" db="EMBL/GenBank/DDBJ databases">
        <title>De novo assembly and annotation of 12 fungi associated with fruit tree decline syndrome in Ontario, Canada.</title>
        <authorList>
            <person name="Sulman M."/>
            <person name="Ellouze W."/>
            <person name="Ilyukhin E."/>
        </authorList>
    </citation>
    <scope>NUCLEOTIDE SEQUENCE [LARGE SCALE GENOMIC DNA]</scope>
    <source>
        <strain evidence="1 2">M1-105</strain>
    </source>
</reference>
<sequence length="181" mass="20173">MSLPLYDTTVGVFIRRLKTISALLKKAEKWCDDNGKPHSELLEARLAPDMYPLTSQIRLSARWARNGALLNKNYAFLATDGKPEINHTFAELQGIIHETLEFLQSVKAEDLEGSANAPVSVWSSGEEGKGYNAKFDAGYKLINQVVFPNFWFHDSTAYDICRMKGVPLGKADFLMGAGPFE</sequence>
<dbReference type="Pfam" id="PF09351">
    <property type="entry name" value="DUF1993"/>
    <property type="match status" value="1"/>
</dbReference>
<dbReference type="SUPFAM" id="SSF109854">
    <property type="entry name" value="DinB/YfiT-like putative metalloenzymes"/>
    <property type="match status" value="1"/>
</dbReference>
<keyword evidence="2" id="KW-1185">Reference proteome</keyword>
<name>A0ABR3S9I2_9PEZI</name>
<dbReference type="PANTHER" id="PTHR36922">
    <property type="entry name" value="BLL2446 PROTEIN"/>
    <property type="match status" value="1"/>
</dbReference>
<dbReference type="InterPro" id="IPR018531">
    <property type="entry name" value="DUF1993"/>
</dbReference>
<proteinExistence type="predicted"/>
<evidence type="ECO:0000313" key="1">
    <source>
        <dbReference type="EMBL" id="KAL1614075.1"/>
    </source>
</evidence>
<dbReference type="Proteomes" id="UP001521116">
    <property type="component" value="Unassembled WGS sequence"/>
</dbReference>
<protein>
    <submittedName>
        <fullName evidence="1">Uncharacterized protein</fullName>
    </submittedName>
</protein>
<accession>A0ABR3S9I2</accession>
<dbReference type="InterPro" id="IPR034660">
    <property type="entry name" value="DinB/YfiT-like"/>
</dbReference>